<proteinExistence type="predicted"/>
<sequence length="335" mass="36824">MNKKFIKKSKIKIALIVLFVLFFSINIHSVAFADNKDKMLRSIDKTEFLIPVTNSKKSEIISQIKKIYLAIIGLYPELSNSNVAHFQIKKYFEENSGGLQGGAADPNPNGDGICYVEIGIDEFKSGSEPSPSSKNVVFHELLHCWSGLLDIHKGGYHTINSNGDLGLTYGYLEETSVWPIAQGFAKEPDFEVHSANFYNTLTDIFKKRGDQGDNLRILLAARLEGPDAFNKRLDFLNVPAGYASAIAYLEKLLKEGGYKFEKATAWIKSKTPTPADYKTYDFNNPASAAASTNNATDILTIESAGKKQNCPASPPSSGPSAGRDYQSEIFNKLGG</sequence>
<reference evidence="3" key="1">
    <citation type="submission" date="2017-09" db="EMBL/GenBank/DDBJ databases">
        <title>Depth-based differentiation of microbial function through sediment-hosted aquifers and enrichment of novel symbionts in the deep terrestrial subsurface.</title>
        <authorList>
            <person name="Probst A.J."/>
            <person name="Ladd B."/>
            <person name="Jarett J.K."/>
            <person name="Geller-Mcgrath D.E."/>
            <person name="Sieber C.M.K."/>
            <person name="Emerson J.B."/>
            <person name="Anantharaman K."/>
            <person name="Thomas B.C."/>
            <person name="Malmstrom R."/>
            <person name="Stieglmeier M."/>
            <person name="Klingl A."/>
            <person name="Woyke T."/>
            <person name="Ryan C.M."/>
            <person name="Banfield J.F."/>
        </authorList>
    </citation>
    <scope>NUCLEOTIDE SEQUENCE [LARGE SCALE GENOMIC DNA]</scope>
</reference>
<dbReference type="EMBL" id="PEZV01000011">
    <property type="protein sequence ID" value="PIT97414.1"/>
    <property type="molecule type" value="Genomic_DNA"/>
</dbReference>
<comment type="caution">
    <text evidence="2">The sequence shown here is derived from an EMBL/GenBank/DDBJ whole genome shotgun (WGS) entry which is preliminary data.</text>
</comment>
<evidence type="ECO:0000256" key="1">
    <source>
        <dbReference type="SAM" id="MobiDB-lite"/>
    </source>
</evidence>
<name>A0A2M6WX90_9BACT</name>
<gene>
    <name evidence="2" type="ORF">COT77_01515</name>
</gene>
<feature type="region of interest" description="Disordered" evidence="1">
    <location>
        <begin position="303"/>
        <end position="335"/>
    </location>
</feature>
<dbReference type="AlphaFoldDB" id="A0A2M6WX90"/>
<organism evidence="2 3">
    <name type="scientific">Candidatus Berkelbacteria bacterium CG10_big_fil_rev_8_21_14_0_10_41_12</name>
    <dbReference type="NCBI Taxonomy" id="1974513"/>
    <lineage>
        <taxon>Bacteria</taxon>
        <taxon>Candidatus Berkelbacteria</taxon>
    </lineage>
</organism>
<dbReference type="Proteomes" id="UP000228596">
    <property type="component" value="Unassembled WGS sequence"/>
</dbReference>
<evidence type="ECO:0000313" key="2">
    <source>
        <dbReference type="EMBL" id="PIT97414.1"/>
    </source>
</evidence>
<protein>
    <submittedName>
        <fullName evidence="2">Uncharacterized protein</fullName>
    </submittedName>
</protein>
<evidence type="ECO:0000313" key="3">
    <source>
        <dbReference type="Proteomes" id="UP000228596"/>
    </source>
</evidence>
<accession>A0A2M6WX90</accession>